<reference evidence="4" key="1">
    <citation type="submission" date="2018-07" db="EMBL/GenBank/DDBJ databases">
        <title>Genome assembly of strain Ka43.</title>
        <authorList>
            <person name="Kukolya J."/>
            <person name="Nagy I."/>
            <person name="Horvath B."/>
            <person name="Toth A."/>
        </authorList>
    </citation>
    <scope>NUCLEOTIDE SEQUENCE</scope>
    <source>
        <strain evidence="4">KB43</strain>
    </source>
</reference>
<keyword evidence="1 2" id="KW-0732">Signal</keyword>
<dbReference type="InterPro" id="IPR030678">
    <property type="entry name" value="Peptide/Ni-bd"/>
</dbReference>
<evidence type="ECO:0000313" key="4">
    <source>
        <dbReference type="EMBL" id="MBE8716446.1"/>
    </source>
</evidence>
<dbReference type="GO" id="GO:0030288">
    <property type="term" value="C:outer membrane-bounded periplasmic space"/>
    <property type="evidence" value="ECO:0007669"/>
    <property type="project" value="TreeGrafter"/>
</dbReference>
<dbReference type="Pfam" id="PF00496">
    <property type="entry name" value="SBP_bac_5"/>
    <property type="match status" value="1"/>
</dbReference>
<comment type="caution">
    <text evidence="4">The sequence shown here is derived from an EMBL/GenBank/DDBJ whole genome shotgun (WGS) entry which is preliminary data.</text>
</comment>
<dbReference type="Gene3D" id="3.10.105.10">
    <property type="entry name" value="Dipeptide-binding Protein, Domain 3"/>
    <property type="match status" value="1"/>
</dbReference>
<dbReference type="CDD" id="cd08497">
    <property type="entry name" value="MbnE-like"/>
    <property type="match status" value="1"/>
</dbReference>
<dbReference type="GO" id="GO:0015833">
    <property type="term" value="P:peptide transport"/>
    <property type="evidence" value="ECO:0007669"/>
    <property type="project" value="TreeGrafter"/>
</dbReference>
<dbReference type="InterPro" id="IPR000914">
    <property type="entry name" value="SBP_5_dom"/>
</dbReference>
<evidence type="ECO:0000256" key="2">
    <source>
        <dbReference type="SAM" id="SignalP"/>
    </source>
</evidence>
<evidence type="ECO:0000259" key="3">
    <source>
        <dbReference type="Pfam" id="PF00496"/>
    </source>
</evidence>
<dbReference type="InterPro" id="IPR039424">
    <property type="entry name" value="SBP_5"/>
</dbReference>
<dbReference type="GO" id="GO:0042884">
    <property type="term" value="P:microcin transport"/>
    <property type="evidence" value="ECO:0007669"/>
    <property type="project" value="TreeGrafter"/>
</dbReference>
<keyword evidence="5" id="KW-1185">Reference proteome</keyword>
<dbReference type="GO" id="GO:1904680">
    <property type="term" value="F:peptide transmembrane transporter activity"/>
    <property type="evidence" value="ECO:0007669"/>
    <property type="project" value="TreeGrafter"/>
</dbReference>
<feature type="signal peptide" evidence="2">
    <location>
        <begin position="1"/>
        <end position="34"/>
    </location>
</feature>
<organism evidence="4 5">
    <name type="scientific">Cellvibrio polysaccharolyticus</name>
    <dbReference type="NCBI Taxonomy" id="2082724"/>
    <lineage>
        <taxon>Bacteria</taxon>
        <taxon>Pseudomonadati</taxon>
        <taxon>Pseudomonadota</taxon>
        <taxon>Gammaproteobacteria</taxon>
        <taxon>Cellvibrionales</taxon>
        <taxon>Cellvibrionaceae</taxon>
        <taxon>Cellvibrio</taxon>
    </lineage>
</organism>
<dbReference type="EMBL" id="PRDL01000001">
    <property type="protein sequence ID" value="MBE8716446.1"/>
    <property type="molecule type" value="Genomic_DNA"/>
</dbReference>
<dbReference type="RefSeq" id="WP_193907536.1">
    <property type="nucleotide sequence ID" value="NZ_PRDL01000001.1"/>
</dbReference>
<dbReference type="PANTHER" id="PTHR30290">
    <property type="entry name" value="PERIPLASMIC BINDING COMPONENT OF ABC TRANSPORTER"/>
    <property type="match status" value="1"/>
</dbReference>
<gene>
    <name evidence="4" type="ORF">C4F51_04510</name>
</gene>
<feature type="domain" description="Solute-binding protein family 5" evidence="3">
    <location>
        <begin position="115"/>
        <end position="505"/>
    </location>
</feature>
<name>A0A928V086_9GAMM</name>
<dbReference type="SUPFAM" id="SSF53850">
    <property type="entry name" value="Periplasmic binding protein-like II"/>
    <property type="match status" value="1"/>
</dbReference>
<evidence type="ECO:0000313" key="5">
    <source>
        <dbReference type="Proteomes" id="UP000652567"/>
    </source>
</evidence>
<dbReference type="AlphaFoldDB" id="A0A928V086"/>
<accession>A0A928V086</accession>
<protein>
    <submittedName>
        <fullName evidence="4">ABC transporter substrate-binding protein</fullName>
    </submittedName>
</protein>
<dbReference type="Gene3D" id="3.40.190.10">
    <property type="entry name" value="Periplasmic binding protein-like II"/>
    <property type="match status" value="1"/>
</dbReference>
<dbReference type="PIRSF" id="PIRSF002741">
    <property type="entry name" value="MppA"/>
    <property type="match status" value="1"/>
</dbReference>
<dbReference type="Proteomes" id="UP000652567">
    <property type="component" value="Unassembled WGS sequence"/>
</dbReference>
<sequence length="621" mass="70945">MFHFFRTSGLKLPHPRQSLFLLALMLLVSSATQSYQHAFAQFGDPKYPEDFTHFDYVNPDAPKGGVLNLSNTGANSSFDKFNPFSLKGRPAPGLLELMFETLTVYSLDERNTQYGLLAKDIIVDEDFSGVTFRLHPQARFSNGDPVTAYDVKYSYDTLTATNASPIFRSYFAEIAALQILDNKTVYFAFTRKGRDLPFVAGSLPVFSPKWGVGADGERTDFDKLRHEHPVTSGPYLIERAVESRGITYRRNPDYWGSNIPVRRGTLNFDTVVYKLYKDRDTQVSALRAGQYDFFMEHQMRYWCCQYIGHRFKSGELIKEKVPHKNPPAMVGHGFNLRHERFQDPKVREALNHALDFEWVNQKIFDNQFSRVYSYFATTELEATGLPGPEELAILEPYRDQLDPAVFGPSVQLPSTKPPSSLRKNLMRALDLFEEAGWTYRDGALRNAAGEPFVIEVSGSRGGNMLLDPYYLNLTKIGIDVRHRNSDAATSRALLSTFDFDFAPIGLRESRMPGAELWRKFNSADADKPGSENLLGVKSPVVDALITRLLDADSYDELKYTGRALDRVLMHSHYIQPWRYLTNHHIIHHQRLKRPEILPLYYNAYEWVISTWWDSTGVQSSN</sequence>
<dbReference type="GO" id="GO:0043190">
    <property type="term" value="C:ATP-binding cassette (ABC) transporter complex"/>
    <property type="evidence" value="ECO:0007669"/>
    <property type="project" value="InterPro"/>
</dbReference>
<feature type="chain" id="PRO_5038103898" evidence="2">
    <location>
        <begin position="35"/>
        <end position="621"/>
    </location>
</feature>
<proteinExistence type="predicted"/>
<dbReference type="PANTHER" id="PTHR30290:SF64">
    <property type="entry name" value="ABC TRANSPORTER PERIPLASMIC BINDING PROTEIN"/>
    <property type="match status" value="1"/>
</dbReference>
<evidence type="ECO:0000256" key="1">
    <source>
        <dbReference type="ARBA" id="ARBA00022729"/>
    </source>
</evidence>